<feature type="transmembrane region" description="Helical" evidence="1">
    <location>
        <begin position="246"/>
        <end position="266"/>
    </location>
</feature>
<evidence type="ECO:0000259" key="3">
    <source>
        <dbReference type="PROSITE" id="PS50948"/>
    </source>
</evidence>
<dbReference type="InterPro" id="IPR003609">
    <property type="entry name" value="Pan_app"/>
</dbReference>
<evidence type="ECO:0000256" key="2">
    <source>
        <dbReference type="SAM" id="SignalP"/>
    </source>
</evidence>
<dbReference type="EMBL" id="CATQJA010002662">
    <property type="protein sequence ID" value="CAJ0580991.1"/>
    <property type="molecule type" value="Genomic_DNA"/>
</dbReference>
<name>A0AA36D5C0_9BILA</name>
<evidence type="ECO:0000313" key="5">
    <source>
        <dbReference type="Proteomes" id="UP001177023"/>
    </source>
</evidence>
<feature type="domain" description="Apple" evidence="3">
    <location>
        <begin position="23"/>
        <end position="106"/>
    </location>
</feature>
<reference evidence="4" key="1">
    <citation type="submission" date="2023-06" db="EMBL/GenBank/DDBJ databases">
        <authorList>
            <person name="Delattre M."/>
        </authorList>
    </citation>
    <scope>NUCLEOTIDE SEQUENCE</scope>
    <source>
        <strain evidence="4">AF72</strain>
    </source>
</reference>
<keyword evidence="1" id="KW-0812">Transmembrane</keyword>
<evidence type="ECO:0000313" key="4">
    <source>
        <dbReference type="EMBL" id="CAJ0580991.1"/>
    </source>
</evidence>
<sequence>MLLCVGICLFAIVSADYLDVNGCFSQRSGFEVSVRVNQVKTTSVVEMKDECLRSCLKTLIEPGAKCLSILHMPKDNDCIIAEAVGQTIGRVNTPGVMHQNYYENECAKLPEGGHVEARLQGFRGPQGVLQLAQKKGKNPKILVIMTGLAAGRDYNIHYAPELELDMCKRVNNVHNANIGEKLITVDADPSGMGIQPWTEIPWHILDDDVLDKVLVVSEKISGLVIDCGKIAVLGDRNDWEAALNSAHPASAMVYLATIVTFFVALLR</sequence>
<keyword evidence="1" id="KW-1133">Transmembrane helix</keyword>
<gene>
    <name evidence="4" type="ORF">MSPICULIGERA_LOCUS19160</name>
</gene>
<keyword evidence="1" id="KW-0472">Membrane</keyword>
<feature type="non-terminal residue" evidence="4">
    <location>
        <position position="1"/>
    </location>
</feature>
<feature type="chain" id="PRO_5041451501" description="Apple domain-containing protein" evidence="2">
    <location>
        <begin position="16"/>
        <end position="267"/>
    </location>
</feature>
<proteinExistence type="predicted"/>
<keyword evidence="2" id="KW-0732">Signal</keyword>
<keyword evidence="5" id="KW-1185">Reference proteome</keyword>
<dbReference type="Proteomes" id="UP001177023">
    <property type="component" value="Unassembled WGS sequence"/>
</dbReference>
<accession>A0AA36D5C0</accession>
<evidence type="ECO:0000256" key="1">
    <source>
        <dbReference type="SAM" id="Phobius"/>
    </source>
</evidence>
<dbReference type="SUPFAM" id="SSF57414">
    <property type="entry name" value="Hairpin loop containing domain-like"/>
    <property type="match status" value="1"/>
</dbReference>
<comment type="caution">
    <text evidence="4">The sequence shown here is derived from an EMBL/GenBank/DDBJ whole genome shotgun (WGS) entry which is preliminary data.</text>
</comment>
<feature type="signal peptide" evidence="2">
    <location>
        <begin position="1"/>
        <end position="15"/>
    </location>
</feature>
<protein>
    <recommendedName>
        <fullName evidence="3">Apple domain-containing protein</fullName>
    </recommendedName>
</protein>
<dbReference type="AlphaFoldDB" id="A0AA36D5C0"/>
<organism evidence="4 5">
    <name type="scientific">Mesorhabditis spiculigera</name>
    <dbReference type="NCBI Taxonomy" id="96644"/>
    <lineage>
        <taxon>Eukaryota</taxon>
        <taxon>Metazoa</taxon>
        <taxon>Ecdysozoa</taxon>
        <taxon>Nematoda</taxon>
        <taxon>Chromadorea</taxon>
        <taxon>Rhabditida</taxon>
        <taxon>Rhabditina</taxon>
        <taxon>Rhabditomorpha</taxon>
        <taxon>Rhabditoidea</taxon>
        <taxon>Rhabditidae</taxon>
        <taxon>Mesorhabditinae</taxon>
        <taxon>Mesorhabditis</taxon>
    </lineage>
</organism>
<dbReference type="PROSITE" id="PS50948">
    <property type="entry name" value="PAN"/>
    <property type="match status" value="1"/>
</dbReference>